<gene>
    <name evidence="3" type="ORF">JYZ213_LOCUS42866</name>
    <name evidence="4" type="ORF">OXD698_LOCUS4081</name>
</gene>
<dbReference type="AlphaFoldDB" id="A0A818K1A2"/>
<protein>
    <recommendedName>
        <fullName evidence="2">Helix-turn-helix domain-containing protein</fullName>
    </recommendedName>
</protein>
<proteinExistence type="predicted"/>
<comment type="caution">
    <text evidence="4">The sequence shown here is derived from an EMBL/GenBank/DDBJ whole genome shotgun (WGS) entry which is preliminary data.</text>
</comment>
<feature type="domain" description="Helix-turn-helix" evidence="2">
    <location>
        <begin position="429"/>
        <end position="486"/>
    </location>
</feature>
<dbReference type="EMBL" id="CAJNOG010002107">
    <property type="protein sequence ID" value="CAF1489943.1"/>
    <property type="molecule type" value="Genomic_DNA"/>
</dbReference>
<dbReference type="InterPro" id="IPR058912">
    <property type="entry name" value="HTH_animal"/>
</dbReference>
<evidence type="ECO:0000313" key="3">
    <source>
        <dbReference type="EMBL" id="CAF1489943.1"/>
    </source>
</evidence>
<organism evidence="4 5">
    <name type="scientific">Adineta steineri</name>
    <dbReference type="NCBI Taxonomy" id="433720"/>
    <lineage>
        <taxon>Eukaryota</taxon>
        <taxon>Metazoa</taxon>
        <taxon>Spiralia</taxon>
        <taxon>Gnathifera</taxon>
        <taxon>Rotifera</taxon>
        <taxon>Eurotatoria</taxon>
        <taxon>Bdelloidea</taxon>
        <taxon>Adinetida</taxon>
        <taxon>Adinetidae</taxon>
        <taxon>Adineta</taxon>
    </lineage>
</organism>
<name>A0A818K1A2_9BILA</name>
<accession>A0A818K1A2</accession>
<dbReference type="PANTHER" id="PTHR21301">
    <property type="entry name" value="REVERSE TRANSCRIPTASE"/>
    <property type="match status" value="1"/>
</dbReference>
<evidence type="ECO:0000259" key="2">
    <source>
        <dbReference type="Pfam" id="PF26215"/>
    </source>
</evidence>
<feature type="region of interest" description="Disordered" evidence="1">
    <location>
        <begin position="19"/>
        <end position="49"/>
    </location>
</feature>
<dbReference type="Pfam" id="PF26215">
    <property type="entry name" value="HTH_animal"/>
    <property type="match status" value="1"/>
</dbReference>
<evidence type="ECO:0000256" key="1">
    <source>
        <dbReference type="SAM" id="MobiDB-lite"/>
    </source>
</evidence>
<sequence length="590" mass="69271">MVDQVHEFLNQVRQLLNTTEDIHAEDLSTEDEEEEEEEEDDDDENEPGHCTDIGDIVFNLKTTSGNQQSKHTLDSRLYQQILKSQDCQLVDVYNSNALYICESKDMKTKIMAHMKRTNAYSFIEKLCQTNSTCVRQHLDTIVERVTTLLNDLVTSHSINDSQFRQMNVDRSTVRMDYLFFLPDLRQKHVSFQPIMVCHLGPTIEIARYIYRLLQPIYDQVALSTTFFKETDAVHAVEQYANKDLLLPTTLFASLHINDLCSILSHEEILQSLEHFLNKYYKFDQSIQTITIDTILKLINLILQNQFFVFENNVYRQIKGGATESPLTILLMNIYLFYWQDELVQIMINKNEIFGRCFDKIFLTWNGTKNELRSLLDETNINKNRQTSSSSIKITTSIGKKINYIDAQIGHINGSLLTKINHDTDTEPRSLPYVSNHPRLSYSTLIRASLIRAVLCCSNSVDFHTERFDIQETFHSNGYTYEYINNHVEQFFREFKSLKLKSYIVHQSRYETLRHRVYKYDQEQINMTIQQRKDEQHKEVWYIPISLKGKALTDFQENLKRIWQDCFGNDIRAKNINIEVINQPKYPSNTK</sequence>
<dbReference type="Proteomes" id="UP000663844">
    <property type="component" value="Unassembled WGS sequence"/>
</dbReference>
<dbReference type="Proteomes" id="UP000663845">
    <property type="component" value="Unassembled WGS sequence"/>
</dbReference>
<evidence type="ECO:0000313" key="4">
    <source>
        <dbReference type="EMBL" id="CAF3554126.1"/>
    </source>
</evidence>
<evidence type="ECO:0000313" key="5">
    <source>
        <dbReference type="Proteomes" id="UP000663844"/>
    </source>
</evidence>
<reference evidence="4" key="1">
    <citation type="submission" date="2021-02" db="EMBL/GenBank/DDBJ databases">
        <authorList>
            <person name="Nowell W R."/>
        </authorList>
    </citation>
    <scope>NUCLEOTIDE SEQUENCE</scope>
</reference>
<dbReference type="EMBL" id="CAJOAZ010000151">
    <property type="protein sequence ID" value="CAF3554126.1"/>
    <property type="molecule type" value="Genomic_DNA"/>
</dbReference>
<feature type="compositionally biased region" description="Acidic residues" evidence="1">
    <location>
        <begin position="27"/>
        <end position="45"/>
    </location>
</feature>
<dbReference type="PANTHER" id="PTHR21301:SF10">
    <property type="entry name" value="REVERSE TRANSCRIPTASE DOMAIN-CONTAINING PROTEIN"/>
    <property type="match status" value="1"/>
</dbReference>